<dbReference type="Ensembl" id="ENSNMLT00000018068.1">
    <property type="protein sequence ID" value="ENSNMLP00000016084.1"/>
    <property type="gene ID" value="ENSNMLG00000010649.1"/>
</dbReference>
<dbReference type="Proteomes" id="UP000694523">
    <property type="component" value="Unplaced"/>
</dbReference>
<evidence type="ECO:0000313" key="2">
    <source>
        <dbReference type="Proteomes" id="UP000694523"/>
    </source>
</evidence>
<keyword evidence="2" id="KW-1185">Reference proteome</keyword>
<evidence type="ECO:0008006" key="3">
    <source>
        <dbReference type="Google" id="ProtNLM"/>
    </source>
</evidence>
<organism evidence="1 2">
    <name type="scientific">Neogobius melanostomus</name>
    <name type="common">round goby</name>
    <dbReference type="NCBI Taxonomy" id="47308"/>
    <lineage>
        <taxon>Eukaryota</taxon>
        <taxon>Metazoa</taxon>
        <taxon>Chordata</taxon>
        <taxon>Craniata</taxon>
        <taxon>Vertebrata</taxon>
        <taxon>Euteleostomi</taxon>
        <taxon>Actinopterygii</taxon>
        <taxon>Neopterygii</taxon>
        <taxon>Teleostei</taxon>
        <taxon>Neoteleostei</taxon>
        <taxon>Acanthomorphata</taxon>
        <taxon>Gobiaria</taxon>
        <taxon>Gobiiformes</taxon>
        <taxon>Gobioidei</taxon>
        <taxon>Gobiidae</taxon>
        <taxon>Benthophilinae</taxon>
        <taxon>Neogobiini</taxon>
        <taxon>Neogobius</taxon>
    </lineage>
</organism>
<accession>A0A8C6WLN3</accession>
<dbReference type="PANTHER" id="PTHR31635">
    <property type="entry name" value="REVERSE TRANSCRIPTASE DOMAIN-CONTAINING PROTEIN-RELATED"/>
    <property type="match status" value="1"/>
</dbReference>
<protein>
    <recommendedName>
        <fullName evidence="3">Reverse transcriptase zinc-binding domain-containing protein</fullName>
    </recommendedName>
</protein>
<dbReference type="PANTHER" id="PTHR31635:SF196">
    <property type="entry name" value="REVERSE TRANSCRIPTASE DOMAIN-CONTAINING PROTEIN-RELATED"/>
    <property type="match status" value="1"/>
</dbReference>
<name>A0A8C6WLN3_9GOBI</name>
<reference evidence="1" key="1">
    <citation type="submission" date="2025-08" db="UniProtKB">
        <authorList>
            <consortium name="Ensembl"/>
        </authorList>
    </citation>
    <scope>IDENTIFICATION</scope>
</reference>
<evidence type="ECO:0000313" key="1">
    <source>
        <dbReference type="Ensembl" id="ENSNMLP00000016084.1"/>
    </source>
</evidence>
<proteinExistence type="predicted"/>
<reference evidence="1" key="2">
    <citation type="submission" date="2025-09" db="UniProtKB">
        <authorList>
            <consortium name="Ensembl"/>
        </authorList>
    </citation>
    <scope>IDENTIFICATION</scope>
</reference>
<sequence>MSDLYKCNFLPLISKLRVDLEKWNNLHITVTGRINCIKMNILPRFLYLFQCLPVFLPNSFFRQIDTLFSSFIWKRKPPRIRKGLLQRQTSVGGLALPNLKYYYWAANLHKISFLIHEQALNWCTMEIKSCSMSLVSMLTSKMPMRFSQSSSNLVVISTLRIWSQFCSFFKFNELSHYNPIYNNHTFPPSLDPAFLHWKSQGLAKLNDLYIDNVFASFDELSQKYSLPKNHLFRYFQIRNFVKSNTMSFPFISPCTIVDELFEKSFRQKGALSKIYCLITNIKSECMEKIKKQWEAELGKQLSEVDWKRALSQINGTTSCCKLNLIQFKTVHRIYFTNSRLSKMYLNVKDECNRCHMSPANMTHMFWSCPHLKNYWAIIFNHLARALEITLTPSEDAAIFGTFFNRNWESYTNCERNTIAFSTLIARRRILLEWKSTNAPKASHWYKDLLLFLDLEKIKYDLRGQPSQFDTTWGAMINYTKTLKTL</sequence>
<dbReference type="AlphaFoldDB" id="A0A8C6WLN3"/>